<reference evidence="3" key="1">
    <citation type="submission" date="2023-08" db="EMBL/GenBank/DDBJ databases">
        <authorList>
            <person name="Audoor S."/>
            <person name="Bilcke G."/>
        </authorList>
    </citation>
    <scope>NUCLEOTIDE SEQUENCE</scope>
</reference>
<dbReference type="Proteomes" id="UP001295423">
    <property type="component" value="Unassembled WGS sequence"/>
</dbReference>
<dbReference type="GO" id="GO:0005634">
    <property type="term" value="C:nucleus"/>
    <property type="evidence" value="ECO:0007669"/>
    <property type="project" value="UniProtKB-SubCell"/>
</dbReference>
<accession>A0AAD2CW91</accession>
<comment type="function">
    <text evidence="1">Acts as a component of the essential kinetochore-associated NDC80 complex, which is required for chromosome segregation and spindle checkpoint activity.</text>
</comment>
<dbReference type="InterPro" id="IPR013252">
    <property type="entry name" value="Ndc80_Spc24"/>
</dbReference>
<organism evidence="3 4">
    <name type="scientific">Cylindrotheca closterium</name>
    <dbReference type="NCBI Taxonomy" id="2856"/>
    <lineage>
        <taxon>Eukaryota</taxon>
        <taxon>Sar</taxon>
        <taxon>Stramenopiles</taxon>
        <taxon>Ochrophyta</taxon>
        <taxon>Bacillariophyta</taxon>
        <taxon>Bacillariophyceae</taxon>
        <taxon>Bacillariophycidae</taxon>
        <taxon>Bacillariales</taxon>
        <taxon>Bacillariaceae</taxon>
        <taxon>Cylindrotheca</taxon>
    </lineage>
</organism>
<comment type="similarity">
    <text evidence="1">Belongs to the SPC24 family.</text>
</comment>
<dbReference type="GO" id="GO:0051301">
    <property type="term" value="P:cell division"/>
    <property type="evidence" value="ECO:0007669"/>
    <property type="project" value="UniProtKB-UniRule"/>
</dbReference>
<keyword evidence="1" id="KW-0137">Centromere</keyword>
<dbReference type="AlphaFoldDB" id="A0AAD2CW91"/>
<protein>
    <recommendedName>
        <fullName evidence="1">Kinetochore protein Spc24</fullName>
    </recommendedName>
</protein>
<feature type="coiled-coil region" evidence="2">
    <location>
        <begin position="92"/>
        <end position="154"/>
    </location>
</feature>
<sequence length="224" mass="25456">MTSNKRKNGDAFSHRSNGPSVVVVTGLKNEDESFIEQGLHKLHQHLSSEDFLLNAIESIDQGVNRRRGELQEKSYKIKFGLEHQLGQELDACRHESRELVDLEGQIARVKEAQKLLVQKMESLDKIQHGLQSTISKYQEEASHEIDSIDQVEEEQKRLVPRLKTQISLYASTTGIKWNFAQDEMLSGQVCISKTTALQSFCVDPRDYSSVETANRLWKMIDVGA</sequence>
<dbReference type="Pfam" id="PF08286">
    <property type="entry name" value="Spc24"/>
    <property type="match status" value="1"/>
</dbReference>
<proteinExistence type="inferred from homology"/>
<gene>
    <name evidence="3" type="ORF">CYCCA115_LOCUS10230</name>
</gene>
<evidence type="ECO:0000313" key="4">
    <source>
        <dbReference type="Proteomes" id="UP001295423"/>
    </source>
</evidence>
<evidence type="ECO:0000313" key="3">
    <source>
        <dbReference type="EMBL" id="CAJ1946089.1"/>
    </source>
</evidence>
<keyword evidence="1" id="KW-0995">Kinetochore</keyword>
<comment type="caution">
    <text evidence="3">The sequence shown here is derived from an EMBL/GenBank/DDBJ whole genome shotgun (WGS) entry which is preliminary data.</text>
</comment>
<name>A0AAD2CW91_9STRA</name>
<evidence type="ECO:0000256" key="1">
    <source>
        <dbReference type="RuleBase" id="RU368011"/>
    </source>
</evidence>
<comment type="subunit">
    <text evidence="1">Component of the NDC80 complex.</text>
</comment>
<comment type="subcellular location">
    <subcellularLocation>
        <location evidence="1">Nucleus</location>
    </subcellularLocation>
    <subcellularLocation>
        <location evidence="1">Chromosome</location>
        <location evidence="1">Centromere</location>
        <location evidence="1">Kinetochore</location>
    </subcellularLocation>
</comment>
<keyword evidence="4" id="KW-1185">Reference proteome</keyword>
<dbReference type="Gene3D" id="3.30.160.570">
    <property type="entry name" value="Ncd80 complex, Spc24 subunit"/>
    <property type="match status" value="1"/>
</dbReference>
<keyword evidence="1" id="KW-0131">Cell cycle</keyword>
<evidence type="ECO:0000256" key="2">
    <source>
        <dbReference type="SAM" id="Coils"/>
    </source>
</evidence>
<dbReference type="EMBL" id="CAKOGP040001580">
    <property type="protein sequence ID" value="CAJ1946089.1"/>
    <property type="molecule type" value="Genomic_DNA"/>
</dbReference>
<keyword evidence="1" id="KW-0158">Chromosome</keyword>
<keyword evidence="1" id="KW-0132">Cell division</keyword>
<keyword evidence="1" id="KW-0498">Mitosis</keyword>
<keyword evidence="1" id="KW-0539">Nucleus</keyword>
<keyword evidence="2" id="KW-0175">Coiled coil</keyword>
<dbReference type="GO" id="GO:0000776">
    <property type="term" value="C:kinetochore"/>
    <property type="evidence" value="ECO:0007669"/>
    <property type="project" value="UniProtKB-KW"/>
</dbReference>